<comment type="caution">
    <text evidence="2">The sequence shown here is derived from an EMBL/GenBank/DDBJ whole genome shotgun (WGS) entry which is preliminary data.</text>
</comment>
<accession>A0A9P5XFN4</accession>
<feature type="compositionally biased region" description="Acidic residues" evidence="1">
    <location>
        <begin position="232"/>
        <end position="252"/>
    </location>
</feature>
<dbReference type="EMBL" id="MU151129">
    <property type="protein sequence ID" value="KAF9449489.1"/>
    <property type="molecule type" value="Genomic_DNA"/>
</dbReference>
<keyword evidence="3" id="KW-1185">Reference proteome</keyword>
<name>A0A9P5XFN4_9AGAR</name>
<feature type="compositionally biased region" description="Polar residues" evidence="1">
    <location>
        <begin position="612"/>
        <end position="624"/>
    </location>
</feature>
<dbReference type="Proteomes" id="UP000807342">
    <property type="component" value="Unassembled WGS sequence"/>
</dbReference>
<feature type="compositionally biased region" description="Pro residues" evidence="1">
    <location>
        <begin position="637"/>
        <end position="651"/>
    </location>
</feature>
<evidence type="ECO:0000256" key="1">
    <source>
        <dbReference type="SAM" id="MobiDB-lite"/>
    </source>
</evidence>
<proteinExistence type="predicted"/>
<evidence type="ECO:0000313" key="3">
    <source>
        <dbReference type="Proteomes" id="UP000807342"/>
    </source>
</evidence>
<dbReference type="OrthoDB" id="2742205at2759"/>
<feature type="region of interest" description="Disordered" evidence="1">
    <location>
        <begin position="595"/>
        <end position="690"/>
    </location>
</feature>
<organism evidence="2 3">
    <name type="scientific">Macrolepiota fuliginosa MF-IS2</name>
    <dbReference type="NCBI Taxonomy" id="1400762"/>
    <lineage>
        <taxon>Eukaryota</taxon>
        <taxon>Fungi</taxon>
        <taxon>Dikarya</taxon>
        <taxon>Basidiomycota</taxon>
        <taxon>Agaricomycotina</taxon>
        <taxon>Agaricomycetes</taxon>
        <taxon>Agaricomycetidae</taxon>
        <taxon>Agaricales</taxon>
        <taxon>Agaricineae</taxon>
        <taxon>Agaricaceae</taxon>
        <taxon>Macrolepiota</taxon>
    </lineage>
</organism>
<feature type="region of interest" description="Disordered" evidence="1">
    <location>
        <begin position="226"/>
        <end position="252"/>
    </location>
</feature>
<reference evidence="2" key="1">
    <citation type="submission" date="2020-11" db="EMBL/GenBank/DDBJ databases">
        <authorList>
            <consortium name="DOE Joint Genome Institute"/>
            <person name="Ahrendt S."/>
            <person name="Riley R."/>
            <person name="Andreopoulos W."/>
            <person name="Labutti K."/>
            <person name="Pangilinan J."/>
            <person name="Ruiz-Duenas F.J."/>
            <person name="Barrasa J.M."/>
            <person name="Sanchez-Garcia M."/>
            <person name="Camarero S."/>
            <person name="Miyauchi S."/>
            <person name="Serrano A."/>
            <person name="Linde D."/>
            <person name="Babiker R."/>
            <person name="Drula E."/>
            <person name="Ayuso-Fernandez I."/>
            <person name="Pacheco R."/>
            <person name="Padilla G."/>
            <person name="Ferreira P."/>
            <person name="Barriuso J."/>
            <person name="Kellner H."/>
            <person name="Castanera R."/>
            <person name="Alfaro M."/>
            <person name="Ramirez L."/>
            <person name="Pisabarro A.G."/>
            <person name="Kuo A."/>
            <person name="Tritt A."/>
            <person name="Lipzen A."/>
            <person name="He G."/>
            <person name="Yan M."/>
            <person name="Ng V."/>
            <person name="Cullen D."/>
            <person name="Martin F."/>
            <person name="Rosso M.-N."/>
            <person name="Henrissat B."/>
            <person name="Hibbett D."/>
            <person name="Martinez A.T."/>
            <person name="Grigoriev I.V."/>
        </authorList>
    </citation>
    <scope>NUCLEOTIDE SEQUENCE</scope>
    <source>
        <strain evidence="2">MF-IS2</strain>
    </source>
</reference>
<evidence type="ECO:0000313" key="2">
    <source>
        <dbReference type="EMBL" id="KAF9449489.1"/>
    </source>
</evidence>
<dbReference type="PROSITE" id="PS50096">
    <property type="entry name" value="IQ"/>
    <property type="match status" value="1"/>
</dbReference>
<gene>
    <name evidence="2" type="ORF">P691DRAFT_703138</name>
</gene>
<feature type="compositionally biased region" description="Pro residues" evidence="1">
    <location>
        <begin position="679"/>
        <end position="690"/>
    </location>
</feature>
<feature type="compositionally biased region" description="Low complexity" evidence="1">
    <location>
        <begin position="625"/>
        <end position="636"/>
    </location>
</feature>
<sequence length="690" mass="78255">MASSKQFAQIYHTLPPESQQAFVEEQLVPLLDSLSSKKRDRIIRAVKRSQARYDGIPQLDLLGKTREVRTLLMMLAKDDKVAFSRERSNREEILQEIVHSISSWLGKIWITVYEYKANYEQAHECLLYVLRSLAALEESPGVGDCKCLYNNMYVTVSLKDKERRTVKYFGFTGPRNLDQVCLWIWRDLLLSMLVEDPRSRSRVQTMLLDIEEAMGWQGLERVLHGGRRKSSDDDDDDFLDDEEDEDFSDDEEDSLRFYEDAGTDDEYNIDSDGEERCCCRFHAKYWSNRLNEERITLRDIVKARLLDIFREAPDADLFGAIGSIAQDSTSRTRKQLLRIVSDVAGDSVESLRAALTIHTNLSHPWKILKLLENHYHLLRPGDCPTLLPAVATLADSPCRPQALKFIERELFDSVQHIYMAIRSTFSHFAEEPNLADLAEILKLPSDSLTRASRIERWVDRVLTSTSSEPLGPMAFAAMMMGFPLGPPSASMDDTDLLAYIDLNKPDPDLDDLREEFKPQLKPHFETWNLYAQTMSKDCSQLLHRVYGKIVELMPCFRASDIVNEMTNRISERPNKSHIRDAMLCIQAFCKGHRRRLAQHADQRRRSQKKTAVKSTMTANNSMSRPSTSTTTTNNPGTGPPPAAGPAPPPAGPVFHFFSANPPLTTNPNPTPGGTGPILTPMPPPPGCNHQ</sequence>
<dbReference type="AlphaFoldDB" id="A0A9P5XFN4"/>
<protein>
    <submittedName>
        <fullName evidence="2">Uncharacterized protein</fullName>
    </submittedName>
</protein>